<evidence type="ECO:0000256" key="2">
    <source>
        <dbReference type="ARBA" id="ARBA00004496"/>
    </source>
</evidence>
<dbReference type="SMART" id="SM00239">
    <property type="entry name" value="C2"/>
    <property type="match status" value="1"/>
</dbReference>
<feature type="region of interest" description="Disordered" evidence="10">
    <location>
        <begin position="948"/>
        <end position="979"/>
    </location>
</feature>
<comment type="catalytic activity">
    <reaction evidence="9">
        <text>a 1,2-diacyl-sn-glycero-3-phospho-(1D-myo-inositol-4,5-bisphosphate) + H2O = 1D-myo-inositol 1,4,5-trisphosphate + a 1,2-diacyl-sn-glycerol + H(+)</text>
        <dbReference type="Rhea" id="RHEA:33179"/>
        <dbReference type="ChEBI" id="CHEBI:15377"/>
        <dbReference type="ChEBI" id="CHEBI:15378"/>
        <dbReference type="ChEBI" id="CHEBI:17815"/>
        <dbReference type="ChEBI" id="CHEBI:58456"/>
        <dbReference type="ChEBI" id="CHEBI:203600"/>
        <dbReference type="EC" id="3.1.4.11"/>
    </reaction>
</comment>
<accession>A0A3S3S6K3</accession>
<dbReference type="GO" id="GO:0051209">
    <property type="term" value="P:release of sequestered calcium ion into cytosol"/>
    <property type="evidence" value="ECO:0007669"/>
    <property type="project" value="TreeGrafter"/>
</dbReference>
<dbReference type="InterPro" id="IPR011993">
    <property type="entry name" value="PH-like_dom_sf"/>
</dbReference>
<dbReference type="EC" id="3.1.4.11" evidence="9"/>
<dbReference type="PANTHER" id="PTHR10336:SF196">
    <property type="entry name" value="PHOSPHOINOSITIDE PHOSPHOLIPASE C"/>
    <property type="match status" value="1"/>
</dbReference>
<gene>
    <name evidence="15" type="ORF">B4U79_01565</name>
    <name evidence="14" type="ORF">B4U79_07063</name>
</gene>
<reference evidence="14" key="2">
    <citation type="submission" date="2018-11" db="EMBL/GenBank/DDBJ databases">
        <title>Trombidioid mite genomics.</title>
        <authorList>
            <person name="Dong X."/>
        </authorList>
    </citation>
    <scope>NUCLEOTIDE SEQUENCE</scope>
    <source>
        <strain evidence="14">UoL-WK</strain>
    </source>
</reference>
<dbReference type="GO" id="GO:0046488">
    <property type="term" value="P:phosphatidylinositol metabolic process"/>
    <property type="evidence" value="ECO:0007669"/>
    <property type="project" value="TreeGrafter"/>
</dbReference>
<keyword evidence="3" id="KW-0963">Cytoplasm</keyword>
<feature type="domain" description="PH" evidence="11">
    <location>
        <begin position="1"/>
        <end position="49"/>
    </location>
</feature>
<dbReference type="EMBL" id="NCKU01002295">
    <property type="protein sequence ID" value="RWS09910.1"/>
    <property type="molecule type" value="Genomic_DNA"/>
</dbReference>
<comment type="caution">
    <text evidence="14">The sequence shown here is derived from an EMBL/GenBank/DDBJ whole genome shotgun (WGS) entry which is preliminary data.</text>
</comment>
<evidence type="ECO:0000256" key="10">
    <source>
        <dbReference type="SAM" id="MobiDB-lite"/>
    </source>
</evidence>
<dbReference type="GO" id="GO:0048015">
    <property type="term" value="P:phosphatidylinositol-mediated signaling"/>
    <property type="evidence" value="ECO:0007669"/>
    <property type="project" value="TreeGrafter"/>
</dbReference>
<dbReference type="Pfam" id="PF00168">
    <property type="entry name" value="C2"/>
    <property type="match status" value="1"/>
</dbReference>
<keyword evidence="9" id="KW-0442">Lipid degradation</keyword>
<organism evidence="14 16">
    <name type="scientific">Dinothrombium tinctorium</name>
    <dbReference type="NCBI Taxonomy" id="1965070"/>
    <lineage>
        <taxon>Eukaryota</taxon>
        <taxon>Metazoa</taxon>
        <taxon>Ecdysozoa</taxon>
        <taxon>Arthropoda</taxon>
        <taxon>Chelicerata</taxon>
        <taxon>Arachnida</taxon>
        <taxon>Acari</taxon>
        <taxon>Acariformes</taxon>
        <taxon>Trombidiformes</taxon>
        <taxon>Prostigmata</taxon>
        <taxon>Anystina</taxon>
        <taxon>Parasitengona</taxon>
        <taxon>Trombidioidea</taxon>
        <taxon>Trombidiidae</taxon>
        <taxon>Dinothrombium</taxon>
    </lineage>
</organism>
<evidence type="ECO:0000256" key="5">
    <source>
        <dbReference type="ARBA" id="ARBA00022842"/>
    </source>
</evidence>
<name>A0A3S3S6K3_9ACAR</name>
<evidence type="ECO:0000256" key="8">
    <source>
        <dbReference type="ARBA" id="ARBA00023239"/>
    </source>
</evidence>
<dbReference type="GO" id="GO:0004435">
    <property type="term" value="F:phosphatidylinositol-4,5-bisphosphate phospholipase C activity"/>
    <property type="evidence" value="ECO:0007669"/>
    <property type="project" value="UniProtKB-EC"/>
</dbReference>
<dbReference type="PROSITE" id="PS50004">
    <property type="entry name" value="C2"/>
    <property type="match status" value="1"/>
</dbReference>
<dbReference type="Pfam" id="PF09279">
    <property type="entry name" value="EF-hand_like"/>
    <property type="match status" value="1"/>
</dbReference>
<dbReference type="PROSITE" id="PS50008">
    <property type="entry name" value="PIPLC_Y_DOMAIN"/>
    <property type="match status" value="1"/>
</dbReference>
<keyword evidence="16" id="KW-1185">Reference proteome</keyword>
<dbReference type="CDD" id="cd00275">
    <property type="entry name" value="C2_PLC_like"/>
    <property type="match status" value="1"/>
</dbReference>
<dbReference type="InterPro" id="IPR035892">
    <property type="entry name" value="C2_domain_sf"/>
</dbReference>
<dbReference type="SUPFAM" id="SSF50729">
    <property type="entry name" value="PH domain-like"/>
    <property type="match status" value="1"/>
</dbReference>
<dbReference type="InterPro" id="IPR001849">
    <property type="entry name" value="PH_domain"/>
</dbReference>
<keyword evidence="4" id="KW-0479">Metal-binding</keyword>
<dbReference type="PRINTS" id="PR00390">
    <property type="entry name" value="PHPHLIPASEC"/>
</dbReference>
<dbReference type="InterPro" id="IPR017946">
    <property type="entry name" value="PLC-like_Pdiesterase_TIM-brl"/>
</dbReference>
<evidence type="ECO:0000259" key="12">
    <source>
        <dbReference type="PROSITE" id="PS50004"/>
    </source>
</evidence>
<dbReference type="InterPro" id="IPR000909">
    <property type="entry name" value="PLipase_C_PInositol-sp_X_dom"/>
</dbReference>
<dbReference type="GO" id="GO:0046872">
    <property type="term" value="F:metal ion binding"/>
    <property type="evidence" value="ECO:0007669"/>
    <property type="project" value="UniProtKB-KW"/>
</dbReference>
<feature type="compositionally biased region" description="Polar residues" evidence="10">
    <location>
        <begin position="958"/>
        <end position="979"/>
    </location>
</feature>
<dbReference type="CDD" id="cd16206">
    <property type="entry name" value="EFh_PRIP"/>
    <property type="match status" value="1"/>
</dbReference>
<dbReference type="InterPro" id="IPR001711">
    <property type="entry name" value="PLipase_C_Pinositol-sp_Y"/>
</dbReference>
<evidence type="ECO:0000256" key="7">
    <source>
        <dbReference type="ARBA" id="ARBA00023224"/>
    </source>
</evidence>
<evidence type="ECO:0000256" key="1">
    <source>
        <dbReference type="ARBA" id="ARBA00000110"/>
    </source>
</evidence>
<evidence type="ECO:0000313" key="14">
    <source>
        <dbReference type="EMBL" id="RWS09905.1"/>
    </source>
</evidence>
<dbReference type="GO" id="GO:0032228">
    <property type="term" value="P:regulation of synaptic transmission, GABAergic"/>
    <property type="evidence" value="ECO:0007669"/>
    <property type="project" value="TreeGrafter"/>
</dbReference>
<dbReference type="GO" id="GO:0005737">
    <property type="term" value="C:cytoplasm"/>
    <property type="evidence" value="ECO:0007669"/>
    <property type="project" value="UniProtKB-SubCell"/>
</dbReference>
<keyword evidence="5" id="KW-0460">Magnesium</keyword>
<dbReference type="GO" id="GO:0007214">
    <property type="term" value="P:gamma-aminobutyric acid signaling pathway"/>
    <property type="evidence" value="ECO:0007669"/>
    <property type="project" value="TreeGrafter"/>
</dbReference>
<dbReference type="Pfam" id="PF00388">
    <property type="entry name" value="PI-PLC-X"/>
    <property type="match status" value="1"/>
</dbReference>
<dbReference type="InterPro" id="IPR001192">
    <property type="entry name" value="PI-PLC_fam"/>
</dbReference>
<feature type="non-terminal residue" evidence="14">
    <location>
        <position position="979"/>
    </location>
</feature>
<dbReference type="PROSITE" id="PS50003">
    <property type="entry name" value="PH_DOMAIN"/>
    <property type="match status" value="1"/>
</dbReference>
<reference evidence="14 16" key="1">
    <citation type="journal article" date="2018" name="Gigascience">
        <title>Genomes of trombidid mites reveal novel predicted allergens and laterally-transferred genes associated with secondary metabolism.</title>
        <authorList>
            <person name="Dong X."/>
            <person name="Chaisiri K."/>
            <person name="Xia D."/>
            <person name="Armstrong S.D."/>
            <person name="Fang Y."/>
            <person name="Donnelly M.J."/>
            <person name="Kadowaki T."/>
            <person name="McGarry J.W."/>
            <person name="Darby A.C."/>
            <person name="Makepeace B.L."/>
        </authorList>
    </citation>
    <scope>NUCLEOTIDE SEQUENCE [LARGE SCALE GENOMIC DNA]</scope>
    <source>
        <strain evidence="14">UoL-WK</strain>
    </source>
</reference>
<feature type="domain" description="PI-PLC Y-box" evidence="13">
    <location>
        <begin position="401"/>
        <end position="515"/>
    </location>
</feature>
<comment type="catalytic activity">
    <reaction evidence="1">
        <text>an N-(acyl)-sphingosylphosphoethanolamine = an N-(acyl)-sphingosyl-1,3-cyclic phosphate + ethanolamine</text>
        <dbReference type="Rhea" id="RHEA:60648"/>
        <dbReference type="ChEBI" id="CHEBI:57603"/>
        <dbReference type="ChEBI" id="CHEBI:143891"/>
        <dbReference type="ChEBI" id="CHEBI:143892"/>
    </reaction>
</comment>
<dbReference type="GO" id="GO:0016042">
    <property type="term" value="P:lipid catabolic process"/>
    <property type="evidence" value="ECO:0007669"/>
    <property type="project" value="UniProtKB-KW"/>
</dbReference>
<dbReference type="SUPFAM" id="SSF49562">
    <property type="entry name" value="C2 domain (Calcium/lipid-binding domain, CaLB)"/>
    <property type="match status" value="1"/>
</dbReference>
<dbReference type="OrthoDB" id="269822at2759"/>
<evidence type="ECO:0000259" key="11">
    <source>
        <dbReference type="PROSITE" id="PS50003"/>
    </source>
</evidence>
<proteinExistence type="predicted"/>
<dbReference type="Gene3D" id="3.20.20.190">
    <property type="entry name" value="Phosphatidylinositol (PI) phosphodiesterase"/>
    <property type="match status" value="1"/>
</dbReference>
<dbReference type="SUPFAM" id="SSF47473">
    <property type="entry name" value="EF-hand"/>
    <property type="match status" value="1"/>
</dbReference>
<evidence type="ECO:0000256" key="3">
    <source>
        <dbReference type="ARBA" id="ARBA00022490"/>
    </source>
</evidence>
<dbReference type="FunFam" id="1.10.238.10:FF:000005">
    <property type="entry name" value="Phosphoinositide phospholipase C"/>
    <property type="match status" value="1"/>
</dbReference>
<keyword evidence="7" id="KW-0807">Transducer</keyword>
<dbReference type="SMART" id="SM00148">
    <property type="entry name" value="PLCXc"/>
    <property type="match status" value="1"/>
</dbReference>
<comment type="subcellular location">
    <subcellularLocation>
        <location evidence="2">Cytoplasm</location>
    </subcellularLocation>
</comment>
<dbReference type="InterPro" id="IPR000008">
    <property type="entry name" value="C2_dom"/>
</dbReference>
<keyword evidence="6" id="KW-1015">Disulfide bond</keyword>
<dbReference type="PANTHER" id="PTHR10336">
    <property type="entry name" value="PHOSPHOINOSITIDE-SPECIFIC PHOSPHOLIPASE C FAMILY PROTEIN"/>
    <property type="match status" value="1"/>
</dbReference>
<dbReference type="Gene3D" id="2.60.40.150">
    <property type="entry name" value="C2 domain"/>
    <property type="match status" value="1"/>
</dbReference>
<dbReference type="Pfam" id="PF16457">
    <property type="entry name" value="PH_12"/>
    <property type="match status" value="1"/>
</dbReference>
<protein>
    <recommendedName>
        <fullName evidence="9">Phosphoinositide phospholipase C</fullName>
        <ecNumber evidence="9">3.1.4.11</ecNumber>
    </recommendedName>
</protein>
<dbReference type="EMBL" id="NCKU01002297">
    <property type="protein sequence ID" value="RWS09905.1"/>
    <property type="molecule type" value="Genomic_DNA"/>
</dbReference>
<dbReference type="Pfam" id="PF00387">
    <property type="entry name" value="PI-PLC-Y"/>
    <property type="match status" value="1"/>
</dbReference>
<dbReference type="PROSITE" id="PS50007">
    <property type="entry name" value="PIPLC_X_DOMAIN"/>
    <property type="match status" value="1"/>
</dbReference>
<keyword evidence="9" id="KW-0443">Lipid metabolism</keyword>
<dbReference type="Gene3D" id="2.30.29.30">
    <property type="entry name" value="Pleckstrin-homology domain (PH domain)/Phosphotyrosine-binding domain (PTB)"/>
    <property type="match status" value="1"/>
</dbReference>
<sequence>MKIKEISGAYSENCAFSIIYGDDFDSLDLIASTPEEANIWVTGINFLIGANKSSDALESRQKMREKWLQEVFDQADAERKGMLDEWETIAVMKKINSQLCIRQLKQKIMEFDIGKDEEERGRINKKLFVTLFKEIATRPDVYFILVRYCGKDYMSVEDLQLFMEGEQGVCGVTLEDCEQLISKYERSEEARKNKQLLIDGFTQLLLSEECDIKSPLHKEICQDMTQPLSHYFIATSHNTYLLEDQLKGPSSVEGYVKVLQKGCRCVKIDCWDGVSGPVVYHGNTLTSKIPIEDVLRTVNDHAFAVSEFPLIIHLENHCSLDNQKQIASLMKQIFQTSLYIPEKDKACPLNCLQDLRRKILIKGKKLANYNADEGEVSDEDDSAESRASKETLKRVPLCRELSDLVSLIRTHYFDLSVVDLRKENEVSYFNEAFASKLALACAEEFVHHNKSMLTQVAPDVSRVDSSNVNPFDFWNCGCQLVAMNYQTPGQMMDYYRGWFQQNGFCGYVLKPAFLRERFCLFNARRKDSLPGIDPLCIRVKIISGQHLPRPRGASSKASAIDPYVTVQLAGVPADCAEVRTRTISNEGNSPIFDECFEFSVTVPELALLRFVVLDDDYINDDFIGQCTIPIECLQSGYRHVKLYTSDGECLPNVTLFVHVSMTHRYGIKQKLRRKRSWSSKQGTDLRSVGLKQVDEAFKSGSNLINESTQIRKDIERTMVDLCDECSLHESANVAQCLRVFVLRLASCFSVTSFEIVKPEPQSFPTIKICGELTGKLSKSFAVLEKALAEFYFASRNANTTLEMLDESHDALVKFGDELTNLCSLSGIKGRKADKITENFMWNLSVLKTEMDMLRSTKEDCECALLQVERLSVALKRLFECERESITKSSSKEPLKNVDVLISGASLLTEPEPKQPPPLTPTSPNDARLRGILKKSPVTCTDSALISTSVTNNEEKAETTLNTQEDVNIDNDNSTPLENS</sequence>
<feature type="domain" description="C2" evidence="12">
    <location>
        <begin position="515"/>
        <end position="643"/>
    </location>
</feature>
<keyword evidence="8" id="KW-0456">Lyase</keyword>
<dbReference type="AlphaFoldDB" id="A0A3S3S6K3"/>
<dbReference type="STRING" id="1965070.A0A3S3S6K3"/>
<evidence type="ECO:0000256" key="6">
    <source>
        <dbReference type="ARBA" id="ARBA00023157"/>
    </source>
</evidence>
<evidence type="ECO:0000256" key="9">
    <source>
        <dbReference type="RuleBase" id="RU361133"/>
    </source>
</evidence>
<dbReference type="GO" id="GO:0016829">
    <property type="term" value="F:lyase activity"/>
    <property type="evidence" value="ECO:0007669"/>
    <property type="project" value="UniProtKB-KW"/>
</dbReference>
<dbReference type="SMART" id="SM00149">
    <property type="entry name" value="PLCYc"/>
    <property type="match status" value="1"/>
</dbReference>
<evidence type="ECO:0000313" key="16">
    <source>
        <dbReference type="Proteomes" id="UP000285301"/>
    </source>
</evidence>
<evidence type="ECO:0000256" key="4">
    <source>
        <dbReference type="ARBA" id="ARBA00022723"/>
    </source>
</evidence>
<evidence type="ECO:0000259" key="13">
    <source>
        <dbReference type="PROSITE" id="PS50008"/>
    </source>
</evidence>
<keyword evidence="9" id="KW-0378">Hydrolase</keyword>
<dbReference type="Gene3D" id="1.10.238.10">
    <property type="entry name" value="EF-hand"/>
    <property type="match status" value="1"/>
</dbReference>
<dbReference type="InterPro" id="IPR011992">
    <property type="entry name" value="EF-hand-dom_pair"/>
</dbReference>
<evidence type="ECO:0000313" key="15">
    <source>
        <dbReference type="EMBL" id="RWS09910.1"/>
    </source>
</evidence>
<dbReference type="SUPFAM" id="SSF51695">
    <property type="entry name" value="PLC-like phosphodiesterases"/>
    <property type="match status" value="1"/>
</dbReference>
<dbReference type="InterPro" id="IPR015359">
    <property type="entry name" value="PLC_EF-hand-like"/>
</dbReference>
<dbReference type="Proteomes" id="UP000285301">
    <property type="component" value="Unassembled WGS sequence"/>
</dbReference>